<feature type="domain" description="PIN" evidence="1">
    <location>
        <begin position="1"/>
        <end position="139"/>
    </location>
</feature>
<comment type="caution">
    <text evidence="2">The sequence shown here is derived from an EMBL/GenBank/DDBJ whole genome shotgun (WGS) entry which is preliminary data.</text>
</comment>
<dbReference type="Proteomes" id="UP000649326">
    <property type="component" value="Unassembled WGS sequence"/>
</dbReference>
<protein>
    <submittedName>
        <fullName evidence="2">PIN domain-containing protein</fullName>
    </submittedName>
</protein>
<name>A0A832Z9X1_9EURY</name>
<gene>
    <name evidence="2" type="ORF">EYH13_03740</name>
</gene>
<dbReference type="SUPFAM" id="SSF88723">
    <property type="entry name" value="PIN domain-like"/>
    <property type="match status" value="1"/>
</dbReference>
<dbReference type="Pfam" id="PF01850">
    <property type="entry name" value="PIN"/>
    <property type="match status" value="1"/>
</dbReference>
<accession>A0A832Z9X1</accession>
<dbReference type="EMBL" id="DQUG01000154">
    <property type="protein sequence ID" value="HIP75246.1"/>
    <property type="molecule type" value="Genomic_DNA"/>
</dbReference>
<evidence type="ECO:0000313" key="2">
    <source>
        <dbReference type="EMBL" id="HIP75246.1"/>
    </source>
</evidence>
<dbReference type="CDD" id="cd18677">
    <property type="entry name" value="PIN_MjVapC2-VapC6_like"/>
    <property type="match status" value="1"/>
</dbReference>
<evidence type="ECO:0000313" key="3">
    <source>
        <dbReference type="Proteomes" id="UP000649326"/>
    </source>
</evidence>
<dbReference type="InterPro" id="IPR002716">
    <property type="entry name" value="PIN_dom"/>
</dbReference>
<evidence type="ECO:0000259" key="1">
    <source>
        <dbReference type="SMART" id="SM00670"/>
    </source>
</evidence>
<dbReference type="PANTHER" id="PTHR39677:SF4">
    <property type="entry name" value="RIBONUCLEASE VAPC6"/>
    <property type="match status" value="1"/>
</dbReference>
<dbReference type="InterPro" id="IPR029060">
    <property type="entry name" value="PIN-like_dom_sf"/>
</dbReference>
<reference evidence="2" key="1">
    <citation type="journal article" date="2020" name="ISME J.">
        <title>Gammaproteobacteria mediating utilization of methyl-, sulfur- and petroleum organic compounds in deep ocean hydrothermal plumes.</title>
        <authorList>
            <person name="Zhou Z."/>
            <person name="Liu Y."/>
            <person name="Pan J."/>
            <person name="Cron B.R."/>
            <person name="Toner B.M."/>
            <person name="Anantharaman K."/>
            <person name="Breier J.A."/>
            <person name="Dick G.J."/>
            <person name="Li M."/>
        </authorList>
    </citation>
    <scope>NUCLEOTIDE SEQUENCE</scope>
    <source>
        <strain evidence="2">SZUA-1451</strain>
    </source>
</reference>
<proteinExistence type="predicted"/>
<organism evidence="2 3">
    <name type="scientific">Thermococcus paralvinellae</name>
    <dbReference type="NCBI Taxonomy" id="582419"/>
    <lineage>
        <taxon>Archaea</taxon>
        <taxon>Methanobacteriati</taxon>
        <taxon>Methanobacteriota</taxon>
        <taxon>Thermococci</taxon>
        <taxon>Thermococcales</taxon>
        <taxon>Thermococcaceae</taxon>
        <taxon>Thermococcus</taxon>
    </lineage>
</organism>
<dbReference type="PANTHER" id="PTHR39677">
    <property type="entry name" value="RIBONUCLEASE VAPC6"/>
    <property type="match status" value="1"/>
</dbReference>
<dbReference type="Gene3D" id="3.40.50.1010">
    <property type="entry name" value="5'-nuclease"/>
    <property type="match status" value="1"/>
</dbReference>
<dbReference type="SMART" id="SM00670">
    <property type="entry name" value="PINc"/>
    <property type="match status" value="1"/>
</dbReference>
<dbReference type="AlphaFoldDB" id="A0A832Z9X1"/>
<sequence length="147" mass="17438">MFVDTNIFYNFLFETELSSRAKEIIEMPYELVTSFTVLNELVYISIRKLTEKRYGTRDYFDFRKFISERGYEPFKEDLKIIFGLLDERGIVILPNSQEVSEWMEVMKKYKLLPNDALIAVTCKHHGIKNIATFDGDFKRIDFLKVIP</sequence>